<comment type="caution">
    <text evidence="4">The sequence shown here is derived from an EMBL/GenBank/DDBJ whole genome shotgun (WGS) entry which is preliminary data.</text>
</comment>
<gene>
    <name evidence="4" type="ORF">LCGC14_0996110</name>
</gene>
<evidence type="ECO:0000256" key="1">
    <source>
        <dbReference type="ARBA" id="ARBA00022741"/>
    </source>
</evidence>
<accession>A0A0F9RAL4</accession>
<dbReference type="EMBL" id="LAZR01003816">
    <property type="protein sequence ID" value="KKN14438.1"/>
    <property type="molecule type" value="Genomic_DNA"/>
</dbReference>
<dbReference type="PANTHER" id="PTHR43038:SF3">
    <property type="entry name" value="ABC TRANSPORTER G FAMILY MEMBER 20 ISOFORM X1"/>
    <property type="match status" value="1"/>
</dbReference>
<protein>
    <recommendedName>
        <fullName evidence="3">ABC transporter domain-containing protein</fullName>
    </recommendedName>
</protein>
<proteinExistence type="predicted"/>
<sequence length="274" mass="30364">MIIIENYAILTNDLSKKFGKIDAVRNLNLKIPFGVTYGLLGPNGAGKTTTVRMLNSIISPTSGSAKVVGYDIITESQDVKFNSGFLPETPGLYQKLTAKEFLEFVGELYYLPKKVIFSRIDELLDIFDLEGRENDLLEGFSRGMKQKVCLCAALIQDPKIIFLDEPTSNLDPAAARMVKDLISDLTKKADKTIFICTHLLDAAEELCDLIGIIDNGLLKVEGSPKEIISSAGASDLEDAYLKIMGVSKVEDLLAWRDETPKIEEKVNKKRKIKK</sequence>
<dbReference type="GO" id="GO:0016887">
    <property type="term" value="F:ATP hydrolysis activity"/>
    <property type="evidence" value="ECO:0007669"/>
    <property type="project" value="InterPro"/>
</dbReference>
<evidence type="ECO:0000313" key="4">
    <source>
        <dbReference type="EMBL" id="KKN14438.1"/>
    </source>
</evidence>
<keyword evidence="2" id="KW-0067">ATP-binding</keyword>
<dbReference type="InterPro" id="IPR003593">
    <property type="entry name" value="AAA+_ATPase"/>
</dbReference>
<dbReference type="SUPFAM" id="SSF52540">
    <property type="entry name" value="P-loop containing nucleoside triphosphate hydrolases"/>
    <property type="match status" value="1"/>
</dbReference>
<feature type="domain" description="ABC transporter" evidence="3">
    <location>
        <begin position="9"/>
        <end position="240"/>
    </location>
</feature>
<evidence type="ECO:0000256" key="2">
    <source>
        <dbReference type="ARBA" id="ARBA00022840"/>
    </source>
</evidence>
<dbReference type="Pfam" id="PF00005">
    <property type="entry name" value="ABC_tran"/>
    <property type="match status" value="1"/>
</dbReference>
<name>A0A0F9RAL4_9ZZZZ</name>
<dbReference type="AlphaFoldDB" id="A0A0F9RAL4"/>
<dbReference type="PROSITE" id="PS50893">
    <property type="entry name" value="ABC_TRANSPORTER_2"/>
    <property type="match status" value="1"/>
</dbReference>
<dbReference type="PANTHER" id="PTHR43038">
    <property type="entry name" value="ATP-BINDING CASSETTE, SUB-FAMILY H, MEMBER 1"/>
    <property type="match status" value="1"/>
</dbReference>
<dbReference type="Gene3D" id="3.40.50.300">
    <property type="entry name" value="P-loop containing nucleotide triphosphate hydrolases"/>
    <property type="match status" value="1"/>
</dbReference>
<dbReference type="InterPro" id="IPR003439">
    <property type="entry name" value="ABC_transporter-like_ATP-bd"/>
</dbReference>
<dbReference type="GO" id="GO:0005524">
    <property type="term" value="F:ATP binding"/>
    <property type="evidence" value="ECO:0007669"/>
    <property type="project" value="UniProtKB-KW"/>
</dbReference>
<reference evidence="4" key="1">
    <citation type="journal article" date="2015" name="Nature">
        <title>Complex archaea that bridge the gap between prokaryotes and eukaryotes.</title>
        <authorList>
            <person name="Spang A."/>
            <person name="Saw J.H."/>
            <person name="Jorgensen S.L."/>
            <person name="Zaremba-Niedzwiedzka K."/>
            <person name="Martijn J."/>
            <person name="Lind A.E."/>
            <person name="van Eijk R."/>
            <person name="Schleper C."/>
            <person name="Guy L."/>
            <person name="Ettema T.J."/>
        </authorList>
    </citation>
    <scope>NUCLEOTIDE SEQUENCE</scope>
</reference>
<evidence type="ECO:0000259" key="3">
    <source>
        <dbReference type="PROSITE" id="PS50893"/>
    </source>
</evidence>
<dbReference type="InterPro" id="IPR027417">
    <property type="entry name" value="P-loop_NTPase"/>
</dbReference>
<organism evidence="4">
    <name type="scientific">marine sediment metagenome</name>
    <dbReference type="NCBI Taxonomy" id="412755"/>
    <lineage>
        <taxon>unclassified sequences</taxon>
        <taxon>metagenomes</taxon>
        <taxon>ecological metagenomes</taxon>
    </lineage>
</organism>
<dbReference type="SMART" id="SM00382">
    <property type="entry name" value="AAA"/>
    <property type="match status" value="1"/>
</dbReference>
<keyword evidence="1" id="KW-0547">Nucleotide-binding</keyword>